<evidence type="ECO:0000313" key="1">
    <source>
        <dbReference type="EMBL" id="PZV87146.1"/>
    </source>
</evidence>
<dbReference type="InterPro" id="IPR008969">
    <property type="entry name" value="CarboxyPept-like_regulatory"/>
</dbReference>
<name>A0A326SAE8_9BACT</name>
<accession>A0A326SAE8</accession>
<evidence type="ECO:0008006" key="3">
    <source>
        <dbReference type="Google" id="ProtNLM"/>
    </source>
</evidence>
<dbReference type="AlphaFoldDB" id="A0A326SAE8"/>
<dbReference type="SUPFAM" id="SSF49464">
    <property type="entry name" value="Carboxypeptidase regulatory domain-like"/>
    <property type="match status" value="1"/>
</dbReference>
<protein>
    <recommendedName>
        <fullName evidence="3">Carboxypeptidase-like protein</fullName>
    </recommendedName>
</protein>
<dbReference type="EMBL" id="QKTX01000001">
    <property type="protein sequence ID" value="PZV87146.1"/>
    <property type="molecule type" value="Genomic_DNA"/>
</dbReference>
<keyword evidence="2" id="KW-1185">Reference proteome</keyword>
<sequence length="533" mass="58235">MLERKVTISAQNEPIELVLQRISAQAGCVFSYSPTAIDVKKRITQSFSNQSIREVLIRLFEDQVLVKEKGVYLILTPAPQEKKEIKVSGYVEDPSGNRLRNATVYDPITLRSSLTDEYGFFEFQVKNPTEPLQLIVRKEGYADTVSFQNGKKSYFRNIALKLDPDQLLAWTKDSTGQLKKFWKWNKNSPGAKNLVNVTDTLYRQVQISFLPFLGSNRNLSGSVINNYSFNVLGGYSAGTQKAELGGVFNINRGDVGSFQAAGVFNYTGGTVSGLQLGGVTNFNRGHSKGLQAAGVVNVGVGPVEGAQLAGVLNVSGTHLSGVQIAGVSNLTFGEVSGTQISGVFNAAGIVKGTQLALFNYADSISQGIPIGLFSFVRKGYHVVEFSTNEVLPMTLSLRSGTRGFYSMIYAGLRPQPSDSVTWSFGYGIGSSPKIGKNLHLNLELSFEQLNKGNVAALNLISRAHVAVDWQVSPKVALFAGPTFNLRTYDLSFSMHPETFSLFQPRLQSDRELLGGSGWGRQSWWGLKAGIRFF</sequence>
<proteinExistence type="predicted"/>
<dbReference type="Gene3D" id="2.60.40.1120">
    <property type="entry name" value="Carboxypeptidase-like, regulatory domain"/>
    <property type="match status" value="1"/>
</dbReference>
<dbReference type="Proteomes" id="UP000248917">
    <property type="component" value="Unassembled WGS sequence"/>
</dbReference>
<gene>
    <name evidence="1" type="ORF">CLV31_10118</name>
</gene>
<comment type="caution">
    <text evidence="1">The sequence shown here is derived from an EMBL/GenBank/DDBJ whole genome shotgun (WGS) entry which is preliminary data.</text>
</comment>
<organism evidence="1 2">
    <name type="scientific">Algoriphagus aquaeductus</name>
    <dbReference type="NCBI Taxonomy" id="475299"/>
    <lineage>
        <taxon>Bacteria</taxon>
        <taxon>Pseudomonadati</taxon>
        <taxon>Bacteroidota</taxon>
        <taxon>Cytophagia</taxon>
        <taxon>Cytophagales</taxon>
        <taxon>Cyclobacteriaceae</taxon>
        <taxon>Algoriphagus</taxon>
    </lineage>
</organism>
<evidence type="ECO:0000313" key="2">
    <source>
        <dbReference type="Proteomes" id="UP000248917"/>
    </source>
</evidence>
<reference evidence="1 2" key="1">
    <citation type="submission" date="2018-06" db="EMBL/GenBank/DDBJ databases">
        <title>Genomic Encyclopedia of Archaeal and Bacterial Type Strains, Phase II (KMG-II): from individual species to whole genera.</title>
        <authorList>
            <person name="Goeker M."/>
        </authorList>
    </citation>
    <scope>NUCLEOTIDE SEQUENCE [LARGE SCALE GENOMIC DNA]</scope>
    <source>
        <strain evidence="1 2">T4</strain>
    </source>
</reference>